<dbReference type="PANTHER" id="PTHR11452">
    <property type="entry name" value="ALPHA-GALACTOSIDASE/ALPHA-N-ACETYLGALACTOSAMINIDASE"/>
    <property type="match status" value="1"/>
</dbReference>
<dbReference type="SUPFAM" id="SSF51011">
    <property type="entry name" value="Glycosyl hydrolase domain"/>
    <property type="match status" value="1"/>
</dbReference>
<keyword evidence="6 8" id="KW-0378">Hydrolase</keyword>
<accession>A0A077WTZ9</accession>
<feature type="domain" description="Glycoside hydrolase family 31 TIM barrel" evidence="9">
    <location>
        <begin position="39"/>
        <end position="189"/>
    </location>
</feature>
<dbReference type="CDD" id="cd14792">
    <property type="entry name" value="GH27"/>
    <property type="match status" value="1"/>
</dbReference>
<evidence type="ECO:0000256" key="5">
    <source>
        <dbReference type="ARBA" id="ARBA00022729"/>
    </source>
</evidence>
<dbReference type="InterPro" id="IPR000322">
    <property type="entry name" value="Glyco_hydro_31_TIM"/>
</dbReference>
<dbReference type="Pfam" id="PF01055">
    <property type="entry name" value="Glyco_hydro_31_2nd"/>
    <property type="match status" value="1"/>
</dbReference>
<dbReference type="Gene3D" id="3.20.20.70">
    <property type="entry name" value="Aldolase class I"/>
    <property type="match status" value="1"/>
</dbReference>
<name>A0A077WTZ9_9FUNG</name>
<dbReference type="InterPro" id="IPR002241">
    <property type="entry name" value="Glyco_hydro_27"/>
</dbReference>
<reference evidence="11" key="1">
    <citation type="journal article" date="2014" name="Genome Announc.">
        <title>De novo whole-genome sequence and genome annotation of Lichtheimia ramosa.</title>
        <authorList>
            <person name="Linde J."/>
            <person name="Schwartze V."/>
            <person name="Binder U."/>
            <person name="Lass-Florl C."/>
            <person name="Voigt K."/>
            <person name="Horn F."/>
        </authorList>
    </citation>
    <scope>NUCLEOTIDE SEQUENCE</scope>
    <source>
        <strain evidence="11">JMRC FSU:6197</strain>
    </source>
</reference>
<dbReference type="InterPro" id="IPR013785">
    <property type="entry name" value="Aldolase_TIM"/>
</dbReference>
<evidence type="ECO:0000256" key="7">
    <source>
        <dbReference type="ARBA" id="ARBA00023295"/>
    </source>
</evidence>
<sequence length="444" mass="50193">MTIPLHAPIRKPLLGFSTWSTQILDDVPGYGGRHIQPWFNEESLREISDVMKAKMPQYEFINLDSGWSDTCDRYGRWMYRTDLFPNGLSALSAHLAKNHQKLGVYILPGIRQDAAEANLPIKGCPGHRLGELVKQKKEGNGFKGATYKPDEYNDLVQAYYDSIADLFAEWGVGYVKVDGCGPNSDMQHPAPDTRADLAMMHKAFTRHGIIMELSWYLDPKYASDWATVANGARVYADIESYSTKTMTSSHRVFQRMGPTSKWCSSMEAIQKDGNKNAFYVDLDVVLVGMTLDGRGCIDGLDNDDVRISYISFWALVSSVFCIGSDPRRIPDKYMSLLNHPTMLEIQQSGIMAKPIGSGNAWFNRKQVWWKRLSEHRICVGLFNTHVYPFMLGMSHEVKVNFDDLDITQADIKDVWTGDHLGTFMGSYSKTLRPGQCQMLILTTH</sequence>
<keyword evidence="5" id="KW-0732">Signal</keyword>
<keyword evidence="7 8" id="KW-0326">Glycosidase</keyword>
<evidence type="ECO:0000256" key="2">
    <source>
        <dbReference type="ARBA" id="ARBA00007806"/>
    </source>
</evidence>
<evidence type="ECO:0000259" key="10">
    <source>
        <dbReference type="Pfam" id="PF17801"/>
    </source>
</evidence>
<dbReference type="GO" id="GO:0005975">
    <property type="term" value="P:carbohydrate metabolic process"/>
    <property type="evidence" value="ECO:0007669"/>
    <property type="project" value="InterPro"/>
</dbReference>
<comment type="similarity">
    <text evidence="3">Belongs to the glycosyl hydrolase 27 family.</text>
</comment>
<dbReference type="AlphaFoldDB" id="A0A077WTZ9"/>
<evidence type="ECO:0000259" key="9">
    <source>
        <dbReference type="Pfam" id="PF01055"/>
    </source>
</evidence>
<dbReference type="Gene3D" id="2.60.40.1180">
    <property type="entry name" value="Golgi alpha-mannosidase II"/>
    <property type="match status" value="1"/>
</dbReference>
<comment type="catalytic activity">
    <reaction evidence="1">
        <text>Hydrolysis of terminal, non-reducing alpha-D-galactose residues in alpha-D-galactosides, including galactose oligosaccharides, galactomannans and galactolipids.</text>
        <dbReference type="EC" id="3.2.1.22"/>
    </reaction>
</comment>
<feature type="domain" description="Alpha galactosidase C-terminal" evidence="10">
    <location>
        <begin position="365"/>
        <end position="441"/>
    </location>
</feature>
<dbReference type="InterPro" id="IPR041233">
    <property type="entry name" value="Melibiase_C"/>
</dbReference>
<proteinExistence type="inferred from homology"/>
<dbReference type="PANTHER" id="PTHR11452:SF33">
    <property type="entry name" value="ALPHA-GALACTOSIDASE 2"/>
    <property type="match status" value="1"/>
</dbReference>
<dbReference type="InterPro" id="IPR013780">
    <property type="entry name" value="Glyco_hydro_b"/>
</dbReference>
<dbReference type="EMBL" id="LK023335">
    <property type="protein sequence ID" value="CDS10147.1"/>
    <property type="molecule type" value="Genomic_DNA"/>
</dbReference>
<dbReference type="SUPFAM" id="SSF51445">
    <property type="entry name" value="(Trans)glycosidases"/>
    <property type="match status" value="1"/>
</dbReference>
<organism evidence="11">
    <name type="scientific">Lichtheimia ramosa</name>
    <dbReference type="NCBI Taxonomy" id="688394"/>
    <lineage>
        <taxon>Eukaryota</taxon>
        <taxon>Fungi</taxon>
        <taxon>Fungi incertae sedis</taxon>
        <taxon>Mucoromycota</taxon>
        <taxon>Mucoromycotina</taxon>
        <taxon>Mucoromycetes</taxon>
        <taxon>Mucorales</taxon>
        <taxon>Lichtheimiaceae</taxon>
        <taxon>Lichtheimia</taxon>
    </lineage>
</organism>
<dbReference type="InterPro" id="IPR017853">
    <property type="entry name" value="GH"/>
</dbReference>
<dbReference type="OrthoDB" id="5795902at2759"/>
<evidence type="ECO:0000256" key="3">
    <source>
        <dbReference type="ARBA" id="ARBA00009743"/>
    </source>
</evidence>
<dbReference type="Pfam" id="PF17801">
    <property type="entry name" value="Melibiase_C"/>
    <property type="match status" value="1"/>
</dbReference>
<comment type="similarity">
    <text evidence="2 8">Belongs to the glycosyl hydrolase 31 family.</text>
</comment>
<protein>
    <recommendedName>
        <fullName evidence="4">alpha-galactosidase</fullName>
        <ecNumber evidence="4">3.2.1.22</ecNumber>
    </recommendedName>
</protein>
<gene>
    <name evidence="11" type="ORF">LRAMOSA02824</name>
</gene>
<dbReference type="EC" id="3.2.1.22" evidence="4"/>
<evidence type="ECO:0000256" key="4">
    <source>
        <dbReference type="ARBA" id="ARBA00012755"/>
    </source>
</evidence>
<evidence type="ECO:0000256" key="6">
    <source>
        <dbReference type="ARBA" id="ARBA00022801"/>
    </source>
</evidence>
<evidence type="ECO:0000256" key="1">
    <source>
        <dbReference type="ARBA" id="ARBA00001255"/>
    </source>
</evidence>
<evidence type="ECO:0000313" key="11">
    <source>
        <dbReference type="EMBL" id="CDS10147.1"/>
    </source>
</evidence>
<dbReference type="GO" id="GO:0004557">
    <property type="term" value="F:alpha-galactosidase activity"/>
    <property type="evidence" value="ECO:0007669"/>
    <property type="project" value="UniProtKB-EC"/>
</dbReference>
<evidence type="ECO:0000256" key="8">
    <source>
        <dbReference type="RuleBase" id="RU361185"/>
    </source>
</evidence>